<feature type="compositionally biased region" description="Basic and acidic residues" evidence="6">
    <location>
        <begin position="158"/>
        <end position="172"/>
    </location>
</feature>
<keyword evidence="9" id="KW-1185">Reference proteome</keyword>
<dbReference type="GO" id="GO:0031507">
    <property type="term" value="P:heterochromatin formation"/>
    <property type="evidence" value="ECO:0007669"/>
    <property type="project" value="TreeGrafter"/>
</dbReference>
<feature type="compositionally biased region" description="Acidic residues" evidence="6">
    <location>
        <begin position="211"/>
        <end position="266"/>
    </location>
</feature>
<dbReference type="PANTHER" id="PTHR46172:SF1">
    <property type="entry name" value="DNA POLYMERASE EPSILON SUBUNIT 3"/>
    <property type="match status" value="1"/>
</dbReference>
<evidence type="ECO:0000256" key="4">
    <source>
        <dbReference type="ARBA" id="ARBA00039775"/>
    </source>
</evidence>
<dbReference type="AlphaFoldDB" id="A0A9P4T756"/>
<dbReference type="GO" id="GO:0031490">
    <property type="term" value="F:chromatin DNA binding"/>
    <property type="evidence" value="ECO:0007669"/>
    <property type="project" value="TreeGrafter"/>
</dbReference>
<dbReference type="CDD" id="cd22928">
    <property type="entry name" value="HFD_POLE3_DPB4"/>
    <property type="match status" value="1"/>
</dbReference>
<evidence type="ECO:0000256" key="5">
    <source>
        <dbReference type="ARBA" id="ARBA00042096"/>
    </source>
</evidence>
<dbReference type="Gene3D" id="1.10.20.10">
    <property type="entry name" value="Histone, subunit A"/>
    <property type="match status" value="1"/>
</dbReference>
<feature type="domain" description="Transcription factor CBF/NF-Y/archaeal histone" evidence="7">
    <location>
        <begin position="64"/>
        <end position="128"/>
    </location>
</feature>
<sequence length="266" mass="29535">MPPRKSNPPAPGAEETEPEVTVSPPGVAEPDMPSPPSPIPEKIYKEPKPPKPRDEDTLSVEDLNLPKSIVQRLAKGVLPPNTQIQKDALLAMSKGATVFVNYLTSHAAEEALRSGRKSVMPQDVFAAMKELEFEFMLPRLEAEVNKFTSVQADKRNTYRKKIREEKRAKNDPDGVSEMTNGGTSFMSAGPAEDEEPRTKKARIDGEGGERSDEEGVDETQDVEDEEVEDDEVVEDEAPEEDLKEDPLEEREEKEEDDDMADGDESD</sequence>
<evidence type="ECO:0000313" key="8">
    <source>
        <dbReference type="EMBL" id="KAF2995816.1"/>
    </source>
</evidence>
<comment type="caution">
    <text evidence="8">The sequence shown here is derived from an EMBL/GenBank/DDBJ whole genome shotgun (WGS) entry which is preliminary data.</text>
</comment>
<evidence type="ECO:0000256" key="2">
    <source>
        <dbReference type="ARBA" id="ARBA00022705"/>
    </source>
</evidence>
<evidence type="ECO:0000313" key="9">
    <source>
        <dbReference type="Proteomes" id="UP000801428"/>
    </source>
</evidence>
<dbReference type="GO" id="GO:0046982">
    <property type="term" value="F:protein heterodimerization activity"/>
    <property type="evidence" value="ECO:0007669"/>
    <property type="project" value="InterPro"/>
</dbReference>
<evidence type="ECO:0000256" key="6">
    <source>
        <dbReference type="SAM" id="MobiDB-lite"/>
    </source>
</evidence>
<proteinExistence type="predicted"/>
<feature type="compositionally biased region" description="Basic and acidic residues" evidence="6">
    <location>
        <begin position="196"/>
        <end position="210"/>
    </location>
</feature>
<dbReference type="GO" id="GO:0006272">
    <property type="term" value="P:leading strand elongation"/>
    <property type="evidence" value="ECO:0007669"/>
    <property type="project" value="TreeGrafter"/>
</dbReference>
<reference evidence="8" key="1">
    <citation type="submission" date="2019-04" db="EMBL/GenBank/DDBJ databases">
        <title>Sequencing of skin fungus with MAO and IRED activity.</title>
        <authorList>
            <person name="Marsaioli A.J."/>
            <person name="Bonatto J.M.C."/>
            <person name="Reis Junior O."/>
        </authorList>
    </citation>
    <scope>NUCLEOTIDE SEQUENCE</scope>
    <source>
        <strain evidence="8">30M1</strain>
    </source>
</reference>
<dbReference type="PANTHER" id="PTHR46172">
    <property type="entry name" value="DNA POLYMERASE EPSILON SUBUNIT 3"/>
    <property type="match status" value="1"/>
</dbReference>
<feature type="compositionally biased region" description="Pro residues" evidence="6">
    <location>
        <begin position="1"/>
        <end position="11"/>
    </location>
</feature>
<keyword evidence="3" id="KW-0539">Nucleus</keyword>
<dbReference type="Proteomes" id="UP000801428">
    <property type="component" value="Unassembled WGS sequence"/>
</dbReference>
<dbReference type="SUPFAM" id="SSF47113">
    <property type="entry name" value="Histone-fold"/>
    <property type="match status" value="1"/>
</dbReference>
<keyword evidence="2" id="KW-0235">DNA replication</keyword>
<gene>
    <name evidence="8" type="ORF">E8E13_001415</name>
</gene>
<evidence type="ECO:0000256" key="1">
    <source>
        <dbReference type="ARBA" id="ARBA00004123"/>
    </source>
</evidence>
<dbReference type="GO" id="GO:0006974">
    <property type="term" value="P:DNA damage response"/>
    <property type="evidence" value="ECO:0007669"/>
    <property type="project" value="TreeGrafter"/>
</dbReference>
<dbReference type="Pfam" id="PF00808">
    <property type="entry name" value="CBFD_NFYB_HMF"/>
    <property type="match status" value="1"/>
</dbReference>
<comment type="subcellular location">
    <subcellularLocation>
        <location evidence="1">Nucleus</location>
    </subcellularLocation>
</comment>
<dbReference type="GO" id="GO:0008623">
    <property type="term" value="C:CHRAC"/>
    <property type="evidence" value="ECO:0007669"/>
    <property type="project" value="TreeGrafter"/>
</dbReference>
<dbReference type="GO" id="GO:0008622">
    <property type="term" value="C:epsilon DNA polymerase complex"/>
    <property type="evidence" value="ECO:0007669"/>
    <property type="project" value="TreeGrafter"/>
</dbReference>
<feature type="region of interest" description="Disordered" evidence="6">
    <location>
        <begin position="1"/>
        <end position="62"/>
    </location>
</feature>
<feature type="compositionally biased region" description="Basic and acidic residues" evidence="6">
    <location>
        <begin position="42"/>
        <end position="56"/>
    </location>
</feature>
<feature type="compositionally biased region" description="Polar residues" evidence="6">
    <location>
        <begin position="177"/>
        <end position="186"/>
    </location>
</feature>
<dbReference type="OrthoDB" id="1707486at2759"/>
<evidence type="ECO:0000259" key="7">
    <source>
        <dbReference type="Pfam" id="PF00808"/>
    </source>
</evidence>
<organism evidence="8 9">
    <name type="scientific">Curvularia kusanoi</name>
    <name type="common">Cochliobolus kusanoi</name>
    <dbReference type="NCBI Taxonomy" id="90978"/>
    <lineage>
        <taxon>Eukaryota</taxon>
        <taxon>Fungi</taxon>
        <taxon>Dikarya</taxon>
        <taxon>Ascomycota</taxon>
        <taxon>Pezizomycotina</taxon>
        <taxon>Dothideomycetes</taxon>
        <taxon>Pleosporomycetidae</taxon>
        <taxon>Pleosporales</taxon>
        <taxon>Pleosporineae</taxon>
        <taxon>Pleosporaceae</taxon>
        <taxon>Curvularia</taxon>
    </lineage>
</organism>
<dbReference type="InterPro" id="IPR009072">
    <property type="entry name" value="Histone-fold"/>
</dbReference>
<protein>
    <recommendedName>
        <fullName evidence="4">DNA polymerase epsilon subunit D</fullName>
    </recommendedName>
    <alternativeName>
        <fullName evidence="5">DNA polymerase II subunit D</fullName>
    </alternativeName>
</protein>
<name>A0A9P4T756_CURKU</name>
<dbReference type="InterPro" id="IPR051377">
    <property type="entry name" value="DNA_Pol-Epsilon_Subunit"/>
</dbReference>
<dbReference type="InterPro" id="IPR003958">
    <property type="entry name" value="CBFA_NFYB_domain"/>
</dbReference>
<accession>A0A9P4T756</accession>
<dbReference type="EMBL" id="SWKU01000030">
    <property type="protein sequence ID" value="KAF2995816.1"/>
    <property type="molecule type" value="Genomic_DNA"/>
</dbReference>
<evidence type="ECO:0000256" key="3">
    <source>
        <dbReference type="ARBA" id="ARBA00023242"/>
    </source>
</evidence>
<feature type="region of interest" description="Disordered" evidence="6">
    <location>
        <begin position="158"/>
        <end position="266"/>
    </location>
</feature>